<keyword evidence="3" id="KW-1185">Reference proteome</keyword>
<organism evidence="2 3">
    <name type="scientific">Tubulinosema ratisbonensis</name>
    <dbReference type="NCBI Taxonomy" id="291195"/>
    <lineage>
        <taxon>Eukaryota</taxon>
        <taxon>Fungi</taxon>
        <taxon>Fungi incertae sedis</taxon>
        <taxon>Microsporidia</taxon>
        <taxon>Tubulinosematoidea</taxon>
        <taxon>Tubulinosematidae</taxon>
        <taxon>Tubulinosema</taxon>
    </lineage>
</organism>
<name>A0A437AI81_9MICR</name>
<feature type="transmembrane region" description="Helical" evidence="1">
    <location>
        <begin position="97"/>
        <end position="117"/>
    </location>
</feature>
<sequence length="182" mass="21451">MHKGISKLKTNTIGLIKSTLLLKPIVTKSGTLYKLKYAFSLILLYFIIYFIPSLFIIKRNLKNILLNCSLFFIYLTLFLVVALIYKKIQKGPYHYKKYLTISIVSQIFLPFVSFIFLFNYFVCFFVLICNVIISCFFTSINFTYLSFWEGRDAVWAYCVILFNNLIINLTVLVVIKIFKFRK</sequence>
<proteinExistence type="predicted"/>
<evidence type="ECO:0000256" key="1">
    <source>
        <dbReference type="SAM" id="Phobius"/>
    </source>
</evidence>
<evidence type="ECO:0000313" key="2">
    <source>
        <dbReference type="EMBL" id="RVD90787.1"/>
    </source>
</evidence>
<feature type="transmembrane region" description="Helical" evidence="1">
    <location>
        <begin position="37"/>
        <end position="57"/>
    </location>
</feature>
<dbReference type="VEuPathDB" id="MicrosporidiaDB:TUBRATIS_27840"/>
<keyword evidence="1" id="KW-0472">Membrane</keyword>
<reference evidence="2 3" key="1">
    <citation type="submission" date="2018-10" db="EMBL/GenBank/DDBJ databases">
        <title>Draft genome sequence of the microsporidian Tubulinosema ratisbonensis.</title>
        <authorList>
            <person name="Polonais V."/>
            <person name="Peyretaillade E."/>
            <person name="Niehus S."/>
            <person name="Wawrzyniak I."/>
            <person name="Franchet A."/>
            <person name="Gaspin C."/>
            <person name="Reichstadt M."/>
            <person name="Belser C."/>
            <person name="Labadie K."/>
            <person name="Delbac F."/>
            <person name="Ferrandon D."/>
        </authorList>
    </citation>
    <scope>NUCLEOTIDE SEQUENCE [LARGE SCALE GENOMIC DNA]</scope>
    <source>
        <strain evidence="2 3">Franzen</strain>
    </source>
</reference>
<accession>A0A437AI81</accession>
<dbReference type="Proteomes" id="UP000282876">
    <property type="component" value="Unassembled WGS sequence"/>
</dbReference>
<dbReference type="OrthoDB" id="10361189at2759"/>
<dbReference type="EMBL" id="RCSS01000776">
    <property type="protein sequence ID" value="RVD90787.1"/>
    <property type="molecule type" value="Genomic_DNA"/>
</dbReference>
<dbReference type="AlphaFoldDB" id="A0A437AI81"/>
<comment type="caution">
    <text evidence="2">The sequence shown here is derived from an EMBL/GenBank/DDBJ whole genome shotgun (WGS) entry which is preliminary data.</text>
</comment>
<keyword evidence="1" id="KW-1133">Transmembrane helix</keyword>
<feature type="transmembrane region" description="Helical" evidence="1">
    <location>
        <begin position="154"/>
        <end position="178"/>
    </location>
</feature>
<keyword evidence="1" id="KW-0812">Transmembrane</keyword>
<evidence type="ECO:0000313" key="3">
    <source>
        <dbReference type="Proteomes" id="UP000282876"/>
    </source>
</evidence>
<gene>
    <name evidence="2" type="ORF">TUBRATIS_27840</name>
</gene>
<feature type="transmembrane region" description="Helical" evidence="1">
    <location>
        <begin position="64"/>
        <end position="85"/>
    </location>
</feature>
<protein>
    <submittedName>
        <fullName evidence="2">Uncharacterized protein</fullName>
    </submittedName>
</protein>
<feature type="transmembrane region" description="Helical" evidence="1">
    <location>
        <begin position="124"/>
        <end position="148"/>
    </location>
</feature>